<dbReference type="AlphaFoldDB" id="A0A5B9QF43"/>
<evidence type="ECO:0000313" key="2">
    <source>
        <dbReference type="Proteomes" id="UP000323917"/>
    </source>
</evidence>
<dbReference type="KEGG" id="bgok:Pr1d_35470"/>
<gene>
    <name evidence="1" type="ORF">Pr1d_35470</name>
</gene>
<proteinExistence type="predicted"/>
<evidence type="ECO:0000313" key="1">
    <source>
        <dbReference type="EMBL" id="QEG36235.1"/>
    </source>
</evidence>
<keyword evidence="2" id="KW-1185">Reference proteome</keyword>
<sequence>MDMRRLSGPEVQAQKVAELGLDPAALDMMSVEAIAGALRRAAGFLCPCTAATLVRNVVAPLRGLVNDINEVKEQIDETLEAMVAHGDLCELRKCDEATGLMSPALLYATPPAFVVRESGMALLLGISSDQLSPLPDDLEARIEYIAYVRKLVPLANEDLAADLQQLGLVELTYDAWLHYSEDQTAAQFKSEIDRVLEAQTPSREIPGLVILDSTRPTRYYRGRWTEPKSHTGRFVARRSQAYGADLWCYVQLKDGQPEIMLDLPSKPSRWRGCDEAWHLQLAIDAIRGEPQRYRLLTGPAGSRVLQLFSPVPMWARRRWNAIGEPVPITGCLFAYRISEEEFAQEVKFARDTLWLEEVVAT</sequence>
<name>A0A5B9QF43_9BACT</name>
<organism evidence="1 2">
    <name type="scientific">Bythopirellula goksoeyrii</name>
    <dbReference type="NCBI Taxonomy" id="1400387"/>
    <lineage>
        <taxon>Bacteria</taxon>
        <taxon>Pseudomonadati</taxon>
        <taxon>Planctomycetota</taxon>
        <taxon>Planctomycetia</taxon>
        <taxon>Pirellulales</taxon>
        <taxon>Lacipirellulaceae</taxon>
        <taxon>Bythopirellula</taxon>
    </lineage>
</organism>
<dbReference type="Proteomes" id="UP000323917">
    <property type="component" value="Chromosome"/>
</dbReference>
<reference evidence="1 2" key="1">
    <citation type="submission" date="2019-08" db="EMBL/GenBank/DDBJ databases">
        <title>Deep-cultivation of Planctomycetes and their phenomic and genomic characterization uncovers novel biology.</title>
        <authorList>
            <person name="Wiegand S."/>
            <person name="Jogler M."/>
            <person name="Boedeker C."/>
            <person name="Pinto D."/>
            <person name="Vollmers J."/>
            <person name="Rivas-Marin E."/>
            <person name="Kohn T."/>
            <person name="Peeters S.H."/>
            <person name="Heuer A."/>
            <person name="Rast P."/>
            <person name="Oberbeckmann S."/>
            <person name="Bunk B."/>
            <person name="Jeske O."/>
            <person name="Meyerdierks A."/>
            <person name="Storesund J.E."/>
            <person name="Kallscheuer N."/>
            <person name="Luecker S."/>
            <person name="Lage O.M."/>
            <person name="Pohl T."/>
            <person name="Merkel B.J."/>
            <person name="Hornburger P."/>
            <person name="Mueller R.-W."/>
            <person name="Bruemmer F."/>
            <person name="Labrenz M."/>
            <person name="Spormann A.M."/>
            <person name="Op den Camp H."/>
            <person name="Overmann J."/>
            <person name="Amann R."/>
            <person name="Jetten M.S.M."/>
            <person name="Mascher T."/>
            <person name="Medema M.H."/>
            <person name="Devos D.P."/>
            <person name="Kaster A.-K."/>
            <person name="Ovreas L."/>
            <person name="Rohde M."/>
            <person name="Galperin M.Y."/>
            <person name="Jogler C."/>
        </authorList>
    </citation>
    <scope>NUCLEOTIDE SEQUENCE [LARGE SCALE GENOMIC DNA]</scope>
    <source>
        <strain evidence="1 2">Pr1d</strain>
    </source>
</reference>
<dbReference type="EMBL" id="CP042913">
    <property type="protein sequence ID" value="QEG36235.1"/>
    <property type="molecule type" value="Genomic_DNA"/>
</dbReference>
<protein>
    <submittedName>
        <fullName evidence="1">Uncharacterized protein</fullName>
    </submittedName>
</protein>
<accession>A0A5B9QF43</accession>